<evidence type="ECO:0000256" key="8">
    <source>
        <dbReference type="ARBA" id="ARBA00023242"/>
    </source>
</evidence>
<evidence type="ECO:0000256" key="2">
    <source>
        <dbReference type="ARBA" id="ARBA00004496"/>
    </source>
</evidence>
<keyword evidence="4" id="KW-0813">Transport</keyword>
<name>G8JV20_ERECY</name>
<keyword evidence="11" id="KW-1185">Reference proteome</keyword>
<comment type="similarity">
    <text evidence="3">Belongs to the SHE2 family.</text>
</comment>
<dbReference type="RefSeq" id="XP_003647316.1">
    <property type="nucleotide sequence ID" value="XM_003647268.1"/>
</dbReference>
<proteinExistence type="inferred from homology"/>
<dbReference type="FunCoup" id="G8JV20">
    <property type="interactions" value="111"/>
</dbReference>
<dbReference type="InParanoid" id="G8JV20"/>
<dbReference type="HOGENOM" id="CLU_1129832_0_0_1"/>
<accession>G8JV20</accession>
<dbReference type="KEGG" id="erc:Ecym_6105"/>
<dbReference type="GO" id="GO:0005737">
    <property type="term" value="C:cytoplasm"/>
    <property type="evidence" value="ECO:0007669"/>
    <property type="project" value="UniProtKB-SubCell"/>
</dbReference>
<protein>
    <recommendedName>
        <fullName evidence="9">RNA binding protein She2 domain-containing protein</fullName>
    </recommendedName>
</protein>
<dbReference type="SUPFAM" id="SSF116942">
    <property type="entry name" value="RNA-binding protein She2p"/>
    <property type="match status" value="1"/>
</dbReference>
<dbReference type="Proteomes" id="UP000006790">
    <property type="component" value="Chromosome 6"/>
</dbReference>
<evidence type="ECO:0000256" key="1">
    <source>
        <dbReference type="ARBA" id="ARBA00004123"/>
    </source>
</evidence>
<organism evidence="10 11">
    <name type="scientific">Eremothecium cymbalariae (strain CBS 270.75 / DBVPG 7215 / KCTC 17166 / NRRL Y-17582)</name>
    <name type="common">Yeast</name>
    <dbReference type="NCBI Taxonomy" id="931890"/>
    <lineage>
        <taxon>Eukaryota</taxon>
        <taxon>Fungi</taxon>
        <taxon>Dikarya</taxon>
        <taxon>Ascomycota</taxon>
        <taxon>Saccharomycotina</taxon>
        <taxon>Saccharomycetes</taxon>
        <taxon>Saccharomycetales</taxon>
        <taxon>Saccharomycetaceae</taxon>
        <taxon>Eremothecium</taxon>
    </lineage>
</organism>
<feature type="domain" description="RNA binding protein She2" evidence="9">
    <location>
        <begin position="63"/>
        <end position="259"/>
    </location>
</feature>
<comment type="subcellular location">
    <subcellularLocation>
        <location evidence="2">Cytoplasm</location>
    </subcellularLocation>
    <subcellularLocation>
        <location evidence="1">Nucleus</location>
    </subcellularLocation>
</comment>
<dbReference type="GO" id="GO:0051028">
    <property type="term" value="P:mRNA transport"/>
    <property type="evidence" value="ECO:0007669"/>
    <property type="project" value="UniProtKB-KW"/>
</dbReference>
<gene>
    <name evidence="10" type="ordered locus">Ecym_6105</name>
</gene>
<dbReference type="InterPro" id="IPR036827">
    <property type="entry name" value="She2_dom_sf"/>
</dbReference>
<evidence type="ECO:0000259" key="9">
    <source>
        <dbReference type="Pfam" id="PF11435"/>
    </source>
</evidence>
<keyword evidence="6" id="KW-0509">mRNA transport</keyword>
<sequence>MASSGIESNIPIQDVQNDHELKEDSASTLSASKKKIAEQNTQDYYDFIMPQLQITETILELTEQVLQQQASYISRYIDFLNKYINYQRKVTTLRFERATLIKYVKKLRFLNDFLYNYKPDFSTIGNPLQNLVKPLGSFFIRYLEIIDLLNYYLTQSLRSETISKTLNQDLVLSPGSIAMVDKTYRVYVKFVQWFIESSSSVTTGDLTMEVVQFTRKCAMEDGIDLGETDDVLLQEVQLVTSSEEFEDLLDKWKQVLSFQCTDLDDTFNENVKHWSQLFDKRKDK</sequence>
<keyword evidence="5" id="KW-0963">Cytoplasm</keyword>
<dbReference type="GO" id="GO:0005934">
    <property type="term" value="C:cellular bud tip"/>
    <property type="evidence" value="ECO:0007669"/>
    <property type="project" value="EnsemblFungi"/>
</dbReference>
<dbReference type="OMA" id="HFVKFTQ"/>
<dbReference type="Pfam" id="PF11435">
    <property type="entry name" value="She2p"/>
    <property type="match status" value="1"/>
</dbReference>
<dbReference type="GO" id="GO:0008298">
    <property type="term" value="P:intracellular mRNA localization"/>
    <property type="evidence" value="ECO:0007669"/>
    <property type="project" value="EnsemblFungi"/>
</dbReference>
<evidence type="ECO:0000256" key="6">
    <source>
        <dbReference type="ARBA" id="ARBA00022816"/>
    </source>
</evidence>
<dbReference type="GO" id="GO:0007533">
    <property type="term" value="P:mating type switching"/>
    <property type="evidence" value="ECO:0007669"/>
    <property type="project" value="EnsemblFungi"/>
</dbReference>
<keyword evidence="8" id="KW-0539">Nucleus</keyword>
<dbReference type="STRING" id="931890.G8JV20"/>
<evidence type="ECO:0000256" key="4">
    <source>
        <dbReference type="ARBA" id="ARBA00022448"/>
    </source>
</evidence>
<dbReference type="Gene3D" id="1.20.200.20">
    <property type="entry name" value="She2 domain"/>
    <property type="match status" value="1"/>
</dbReference>
<dbReference type="GO" id="GO:0008289">
    <property type="term" value="F:lipid binding"/>
    <property type="evidence" value="ECO:0007669"/>
    <property type="project" value="EnsemblFungi"/>
</dbReference>
<dbReference type="eggNOG" id="ENOG502RXWH">
    <property type="taxonomic scope" value="Eukaryota"/>
</dbReference>
<dbReference type="GeneID" id="11470991"/>
<evidence type="ECO:0000256" key="5">
    <source>
        <dbReference type="ARBA" id="ARBA00022490"/>
    </source>
</evidence>
<evidence type="ECO:0000313" key="10">
    <source>
        <dbReference type="EMBL" id="AET40499.1"/>
    </source>
</evidence>
<dbReference type="EMBL" id="CP002502">
    <property type="protein sequence ID" value="AET40499.1"/>
    <property type="molecule type" value="Genomic_DNA"/>
</dbReference>
<evidence type="ECO:0000313" key="11">
    <source>
        <dbReference type="Proteomes" id="UP000006790"/>
    </source>
</evidence>
<reference evidence="11" key="1">
    <citation type="journal article" date="2012" name="G3 (Bethesda)">
        <title>Pichia sorbitophila, an interspecies yeast hybrid reveals early steps of genome resolution following polyploidization.</title>
        <authorList>
            <person name="Leh Louis V."/>
            <person name="Despons L."/>
            <person name="Friedrich A."/>
            <person name="Martin T."/>
            <person name="Durrens P."/>
            <person name="Casaregola S."/>
            <person name="Neuveglise C."/>
            <person name="Fairhead C."/>
            <person name="Marck C."/>
            <person name="Cruz J.A."/>
            <person name="Straub M.L."/>
            <person name="Kugler V."/>
            <person name="Sacerdot C."/>
            <person name="Uzunov Z."/>
            <person name="Thierry A."/>
            <person name="Weiss S."/>
            <person name="Bleykasten C."/>
            <person name="De Montigny J."/>
            <person name="Jacques N."/>
            <person name="Jung P."/>
            <person name="Lemaire M."/>
            <person name="Mallet S."/>
            <person name="Morel G."/>
            <person name="Richard G.F."/>
            <person name="Sarkar A."/>
            <person name="Savel G."/>
            <person name="Schacherer J."/>
            <person name="Seret M.L."/>
            <person name="Talla E."/>
            <person name="Samson G."/>
            <person name="Jubin C."/>
            <person name="Poulain J."/>
            <person name="Vacherie B."/>
            <person name="Barbe V."/>
            <person name="Pelletier E."/>
            <person name="Sherman D.J."/>
            <person name="Westhof E."/>
            <person name="Weissenbach J."/>
            <person name="Baret P.V."/>
            <person name="Wincker P."/>
            <person name="Gaillardin C."/>
            <person name="Dujon B."/>
            <person name="Souciet J.L."/>
        </authorList>
    </citation>
    <scope>NUCLEOTIDE SEQUENCE [LARGE SCALE GENOMIC DNA]</scope>
    <source>
        <strain evidence="11">CBS 270.75 / DBVPG 7215 / KCTC 17166 / NRRL Y-17582</strain>
    </source>
</reference>
<dbReference type="OrthoDB" id="4041888at2759"/>
<evidence type="ECO:0000256" key="7">
    <source>
        <dbReference type="ARBA" id="ARBA00022884"/>
    </source>
</evidence>
<dbReference type="InterPro" id="IPR024261">
    <property type="entry name" value="RNA-bd_She2"/>
</dbReference>
<dbReference type="AlphaFoldDB" id="G8JV20"/>
<evidence type="ECO:0000256" key="3">
    <source>
        <dbReference type="ARBA" id="ARBA00005611"/>
    </source>
</evidence>
<dbReference type="GO" id="GO:0005634">
    <property type="term" value="C:nucleus"/>
    <property type="evidence" value="ECO:0007669"/>
    <property type="project" value="UniProtKB-SubCell"/>
</dbReference>
<keyword evidence="7" id="KW-0694">RNA-binding</keyword>
<dbReference type="GO" id="GO:1990825">
    <property type="term" value="F:sequence-specific mRNA binding"/>
    <property type="evidence" value="ECO:0007669"/>
    <property type="project" value="EnsemblFungi"/>
</dbReference>